<protein>
    <recommendedName>
        <fullName evidence="1">Immunity protein 35 domain-containing protein</fullName>
    </recommendedName>
</protein>
<evidence type="ECO:0000313" key="3">
    <source>
        <dbReference type="Proteomes" id="UP000676325"/>
    </source>
</evidence>
<comment type="caution">
    <text evidence="2">The sequence shown here is derived from an EMBL/GenBank/DDBJ whole genome shotgun (WGS) entry which is preliminary data.</text>
</comment>
<dbReference type="RefSeq" id="WP_212522506.1">
    <property type="nucleotide sequence ID" value="NZ_JAGSOH010000234.1"/>
</dbReference>
<reference evidence="2" key="1">
    <citation type="submission" date="2021-04" db="EMBL/GenBank/DDBJ databases">
        <title>Genome based classification of Actinospica acidithermotolerans sp. nov., an actinobacterium isolated from an Indonesian hot spring.</title>
        <authorList>
            <person name="Kusuma A.B."/>
            <person name="Putra K.E."/>
            <person name="Nafisah S."/>
            <person name="Loh J."/>
            <person name="Nouioui I."/>
            <person name="Goodfellow M."/>
        </authorList>
    </citation>
    <scope>NUCLEOTIDE SEQUENCE</scope>
    <source>
        <strain evidence="2">MGRD01-02</strain>
    </source>
</reference>
<gene>
    <name evidence="2" type="ORF">KDK95_34150</name>
</gene>
<evidence type="ECO:0000313" key="2">
    <source>
        <dbReference type="EMBL" id="MBR7831397.1"/>
    </source>
</evidence>
<dbReference type="Proteomes" id="UP000676325">
    <property type="component" value="Unassembled WGS sequence"/>
</dbReference>
<name>A0A941EIY6_9ACTN</name>
<organism evidence="2 3">
    <name type="scientific">Actinospica acidithermotolerans</name>
    <dbReference type="NCBI Taxonomy" id="2828514"/>
    <lineage>
        <taxon>Bacteria</taxon>
        <taxon>Bacillati</taxon>
        <taxon>Actinomycetota</taxon>
        <taxon>Actinomycetes</taxon>
        <taxon>Catenulisporales</taxon>
        <taxon>Actinospicaceae</taxon>
        <taxon>Actinospica</taxon>
    </lineage>
</organism>
<dbReference type="EMBL" id="JAGSOH010000234">
    <property type="protein sequence ID" value="MBR7831397.1"/>
    <property type="molecule type" value="Genomic_DNA"/>
</dbReference>
<dbReference type="AlphaFoldDB" id="A0A941EIY6"/>
<evidence type="ECO:0000259" key="1">
    <source>
        <dbReference type="Pfam" id="PF15567"/>
    </source>
</evidence>
<feature type="domain" description="Immunity protein 35" evidence="1">
    <location>
        <begin position="8"/>
        <end position="76"/>
    </location>
</feature>
<dbReference type="InterPro" id="IPR029082">
    <property type="entry name" value="Imm35"/>
</dbReference>
<accession>A0A941EIY6</accession>
<sequence length="87" mass="9706">MEVSTSAQAINAASAFLDRENFRRYGYVPAVDAEHVRVVPNGSVVPWNTEAYLRTRDINDGLAGNWPIFVDAASGECRLTTRDDFRD</sequence>
<dbReference type="Pfam" id="PF15567">
    <property type="entry name" value="Imm35"/>
    <property type="match status" value="1"/>
</dbReference>
<proteinExistence type="predicted"/>
<keyword evidence="3" id="KW-1185">Reference proteome</keyword>